<dbReference type="EMBL" id="JBGEHV010000018">
    <property type="protein sequence ID" value="MEY8040130.1"/>
    <property type="molecule type" value="Genomic_DNA"/>
</dbReference>
<gene>
    <name evidence="2" type="ORF">AB8O55_12060</name>
</gene>
<keyword evidence="1" id="KW-0812">Transmembrane</keyword>
<reference evidence="2 3" key="1">
    <citation type="submission" date="2024-08" db="EMBL/GenBank/DDBJ databases">
        <title>Genome mining of Saccharopolyspora cebuensis PGLac3 from Nigerian medicinal plant.</title>
        <authorList>
            <person name="Ezeobiora C.E."/>
            <person name="Igbokwe N.H."/>
            <person name="Amin D.H."/>
            <person name="Mendie U.E."/>
        </authorList>
    </citation>
    <scope>NUCLEOTIDE SEQUENCE [LARGE SCALE GENOMIC DNA]</scope>
    <source>
        <strain evidence="2 3">PGLac3</strain>
    </source>
</reference>
<proteinExistence type="predicted"/>
<dbReference type="Proteomes" id="UP001564626">
    <property type="component" value="Unassembled WGS sequence"/>
</dbReference>
<feature type="transmembrane region" description="Helical" evidence="1">
    <location>
        <begin position="151"/>
        <end position="174"/>
    </location>
</feature>
<evidence type="ECO:0008006" key="4">
    <source>
        <dbReference type="Google" id="ProtNLM"/>
    </source>
</evidence>
<name>A0ABV4CG94_9PSEU</name>
<accession>A0ABV4CG94</accession>
<comment type="caution">
    <text evidence="2">The sequence shown here is derived from an EMBL/GenBank/DDBJ whole genome shotgun (WGS) entry which is preliminary data.</text>
</comment>
<protein>
    <recommendedName>
        <fullName evidence="4">Transmembrane protein</fullName>
    </recommendedName>
</protein>
<sequence length="202" mass="21221">MMAALKAHTGWLFHALSASPNPLRRPIDRVAALLSLLLLCGTVLAVPVALTSGSVVRENLTRQAERQAAGSRPISAVLTTDARMEVPVSEVYGYGDAGTTALVSWPTPLGDRVESVPVPAGSRAGERVEVWVDGAGARVPAPPSEASITTAAAFTGVLVLVVAEVLCFGAMLGVQAAARRIALRGWEREWAHVQRGGSWSQH</sequence>
<keyword evidence="1" id="KW-0472">Membrane</keyword>
<dbReference type="InterPro" id="IPR039708">
    <property type="entry name" value="MT1774/Rv1733c-like"/>
</dbReference>
<evidence type="ECO:0000313" key="3">
    <source>
        <dbReference type="Proteomes" id="UP001564626"/>
    </source>
</evidence>
<keyword evidence="3" id="KW-1185">Reference proteome</keyword>
<organism evidence="2 3">
    <name type="scientific">Saccharopolyspora cebuensis</name>
    <dbReference type="NCBI Taxonomy" id="418759"/>
    <lineage>
        <taxon>Bacteria</taxon>
        <taxon>Bacillati</taxon>
        <taxon>Actinomycetota</taxon>
        <taxon>Actinomycetes</taxon>
        <taxon>Pseudonocardiales</taxon>
        <taxon>Pseudonocardiaceae</taxon>
        <taxon>Saccharopolyspora</taxon>
    </lineage>
</organism>
<evidence type="ECO:0000256" key="1">
    <source>
        <dbReference type="SAM" id="Phobius"/>
    </source>
</evidence>
<dbReference type="PANTHER" id="PTHR42305">
    <property type="entry name" value="MEMBRANE PROTEIN RV1733C-RELATED"/>
    <property type="match status" value="1"/>
</dbReference>
<dbReference type="PANTHER" id="PTHR42305:SF1">
    <property type="entry name" value="MEMBRANE PROTEIN RV1733C-RELATED"/>
    <property type="match status" value="1"/>
</dbReference>
<dbReference type="RefSeq" id="WP_345364457.1">
    <property type="nucleotide sequence ID" value="NZ_BAABII010000012.1"/>
</dbReference>
<keyword evidence="1" id="KW-1133">Transmembrane helix</keyword>
<evidence type="ECO:0000313" key="2">
    <source>
        <dbReference type="EMBL" id="MEY8040130.1"/>
    </source>
</evidence>